<dbReference type="PANTHER" id="PTHR48016">
    <property type="entry name" value="MAP KINASE KINASE KINASE SSK2-RELATED-RELATED"/>
    <property type="match status" value="1"/>
</dbReference>
<evidence type="ECO:0000313" key="6">
    <source>
        <dbReference type="EMBL" id="KAG5183322.1"/>
    </source>
</evidence>
<dbReference type="EMBL" id="JAFCMP010000220">
    <property type="protein sequence ID" value="KAG5183322.1"/>
    <property type="molecule type" value="Genomic_DNA"/>
</dbReference>
<dbReference type="AlphaFoldDB" id="A0A835Z0D0"/>
<dbReference type="SMART" id="SM00220">
    <property type="entry name" value="S_TKc"/>
    <property type="match status" value="1"/>
</dbReference>
<dbReference type="Gene3D" id="1.10.510.10">
    <property type="entry name" value="Transferase(Phosphotransferase) domain 1"/>
    <property type="match status" value="1"/>
</dbReference>
<name>A0A835Z0D0_9STRA</name>
<proteinExistence type="predicted"/>
<evidence type="ECO:0000256" key="2">
    <source>
        <dbReference type="ARBA" id="ARBA00022741"/>
    </source>
</evidence>
<comment type="caution">
    <text evidence="6">The sequence shown here is derived from an EMBL/GenBank/DDBJ whole genome shotgun (WGS) entry which is preliminary data.</text>
</comment>
<keyword evidence="2" id="KW-0547">Nucleotide-binding</keyword>
<dbReference type="PROSITE" id="PS00108">
    <property type="entry name" value="PROTEIN_KINASE_ST"/>
    <property type="match status" value="1"/>
</dbReference>
<reference evidence="6" key="1">
    <citation type="submission" date="2021-02" db="EMBL/GenBank/DDBJ databases">
        <title>First Annotated Genome of the Yellow-green Alga Tribonema minus.</title>
        <authorList>
            <person name="Mahan K.M."/>
        </authorList>
    </citation>
    <scope>NUCLEOTIDE SEQUENCE</scope>
    <source>
        <strain evidence="6">UTEX B ZZ1240</strain>
    </source>
</reference>
<sequence length="182" mass="19222">MMRRLRHENIVSYLGAEIRGPHLYIFQEWVPGGSAAALIKRFGPLGESVARCYGRQVLSGLAYLHSHQIAHRDIKGANVLIDASGTAKLADFGTSVYVLDHPHNSSSSGGATGIQGTPYFMAPEVMRGRAHGLAVDIWSFAGTILQMVTGAAPWSGSGAATPGALLRMVAAAHDARAPPPLP</sequence>
<feature type="domain" description="Protein kinase" evidence="5">
    <location>
        <begin position="1"/>
        <end position="182"/>
    </location>
</feature>
<protein>
    <submittedName>
        <fullName evidence="6">Kinase-like domain-containing protein</fullName>
    </submittedName>
</protein>
<dbReference type="InterPro" id="IPR011009">
    <property type="entry name" value="Kinase-like_dom_sf"/>
</dbReference>
<evidence type="ECO:0000256" key="3">
    <source>
        <dbReference type="ARBA" id="ARBA00022777"/>
    </source>
</evidence>
<accession>A0A835Z0D0</accession>
<dbReference type="Pfam" id="PF00069">
    <property type="entry name" value="Pkinase"/>
    <property type="match status" value="1"/>
</dbReference>
<dbReference type="GO" id="GO:0005524">
    <property type="term" value="F:ATP binding"/>
    <property type="evidence" value="ECO:0007669"/>
    <property type="project" value="UniProtKB-KW"/>
</dbReference>
<dbReference type="Proteomes" id="UP000664859">
    <property type="component" value="Unassembled WGS sequence"/>
</dbReference>
<evidence type="ECO:0000256" key="1">
    <source>
        <dbReference type="ARBA" id="ARBA00022679"/>
    </source>
</evidence>
<keyword evidence="3 6" id="KW-0418">Kinase</keyword>
<gene>
    <name evidence="6" type="ORF">JKP88DRAFT_195265</name>
</gene>
<dbReference type="InterPro" id="IPR050538">
    <property type="entry name" value="MAP_kinase_kinase_kinase"/>
</dbReference>
<dbReference type="OrthoDB" id="203111at2759"/>
<keyword evidence="7" id="KW-1185">Reference proteome</keyword>
<evidence type="ECO:0000256" key="4">
    <source>
        <dbReference type="ARBA" id="ARBA00022840"/>
    </source>
</evidence>
<dbReference type="PROSITE" id="PS50011">
    <property type="entry name" value="PROTEIN_KINASE_DOM"/>
    <property type="match status" value="1"/>
</dbReference>
<dbReference type="InterPro" id="IPR008271">
    <property type="entry name" value="Ser/Thr_kinase_AS"/>
</dbReference>
<feature type="non-terminal residue" evidence="6">
    <location>
        <position position="182"/>
    </location>
</feature>
<dbReference type="PANTHER" id="PTHR48016:SF56">
    <property type="entry name" value="MAPKK KINASE"/>
    <property type="match status" value="1"/>
</dbReference>
<organism evidence="6 7">
    <name type="scientific">Tribonema minus</name>
    <dbReference type="NCBI Taxonomy" id="303371"/>
    <lineage>
        <taxon>Eukaryota</taxon>
        <taxon>Sar</taxon>
        <taxon>Stramenopiles</taxon>
        <taxon>Ochrophyta</taxon>
        <taxon>PX clade</taxon>
        <taxon>Xanthophyceae</taxon>
        <taxon>Tribonematales</taxon>
        <taxon>Tribonemataceae</taxon>
        <taxon>Tribonema</taxon>
    </lineage>
</organism>
<evidence type="ECO:0000259" key="5">
    <source>
        <dbReference type="PROSITE" id="PS50011"/>
    </source>
</evidence>
<keyword evidence="4" id="KW-0067">ATP-binding</keyword>
<keyword evidence="1" id="KW-0808">Transferase</keyword>
<evidence type="ECO:0000313" key="7">
    <source>
        <dbReference type="Proteomes" id="UP000664859"/>
    </source>
</evidence>
<dbReference type="InterPro" id="IPR000719">
    <property type="entry name" value="Prot_kinase_dom"/>
</dbReference>
<dbReference type="SUPFAM" id="SSF56112">
    <property type="entry name" value="Protein kinase-like (PK-like)"/>
    <property type="match status" value="1"/>
</dbReference>
<dbReference type="GO" id="GO:0004672">
    <property type="term" value="F:protein kinase activity"/>
    <property type="evidence" value="ECO:0007669"/>
    <property type="project" value="InterPro"/>
</dbReference>